<dbReference type="PANTHER" id="PTHR33639:SF2">
    <property type="entry name" value="DUF393 DOMAIN-CONTAINING PROTEIN"/>
    <property type="match status" value="1"/>
</dbReference>
<dbReference type="Pfam" id="PF04134">
    <property type="entry name" value="DCC1-like"/>
    <property type="match status" value="1"/>
</dbReference>
<dbReference type="InterPro" id="IPR052927">
    <property type="entry name" value="DCC_oxidoreductase"/>
</dbReference>
<keyword evidence="2" id="KW-1185">Reference proteome</keyword>
<dbReference type="AlphaFoldDB" id="A0A7G7G8Q9"/>
<accession>A0A7G7G8Q9</accession>
<dbReference type="KEGG" id="aswu:HUW51_12725"/>
<dbReference type="InterPro" id="IPR007263">
    <property type="entry name" value="DCC1-like"/>
</dbReference>
<name>A0A7G7G8Q9_9BACT</name>
<sequence>MQVFNPPIILFDGVCNLCNSFVQFVIKNDRRGYFKFTALQSEAGKEVLQQVHYSDFSLSTVVLVENGKVYVRSAAALKILSRLDGLWPLAYSFIILPTFLRDFIYKGIAQNRYRWFGKQESCMLPTPELKARFL</sequence>
<dbReference type="GO" id="GO:0015035">
    <property type="term" value="F:protein-disulfide reductase activity"/>
    <property type="evidence" value="ECO:0007669"/>
    <property type="project" value="InterPro"/>
</dbReference>
<reference evidence="1 2" key="1">
    <citation type="journal article" date="2018" name="Int. J. Syst. Evol. Microbiol.">
        <title>Adhaeribacter swui sp. nov., isolated from wet mud.</title>
        <authorList>
            <person name="Kim D.U."/>
            <person name="Kim K.W."/>
            <person name="Kang M.S."/>
            <person name="Kim J.Y."/>
            <person name="Jang J.H."/>
            <person name="Kim M.K."/>
        </authorList>
    </citation>
    <scope>NUCLEOTIDE SEQUENCE [LARGE SCALE GENOMIC DNA]</scope>
    <source>
        <strain evidence="1 2">KCTC 52873</strain>
    </source>
</reference>
<evidence type="ECO:0000313" key="1">
    <source>
        <dbReference type="EMBL" id="QNF33543.1"/>
    </source>
</evidence>
<evidence type="ECO:0000313" key="2">
    <source>
        <dbReference type="Proteomes" id="UP000515237"/>
    </source>
</evidence>
<dbReference type="Proteomes" id="UP000515237">
    <property type="component" value="Chromosome"/>
</dbReference>
<gene>
    <name evidence="1" type="ORF">HUW51_12725</name>
</gene>
<dbReference type="RefSeq" id="WP_185274393.1">
    <property type="nucleotide sequence ID" value="NZ_CP055156.1"/>
</dbReference>
<dbReference type="PANTHER" id="PTHR33639">
    <property type="entry name" value="THIOL-DISULFIDE OXIDOREDUCTASE DCC"/>
    <property type="match status" value="1"/>
</dbReference>
<dbReference type="EMBL" id="CP055156">
    <property type="protein sequence ID" value="QNF33543.1"/>
    <property type="molecule type" value="Genomic_DNA"/>
</dbReference>
<protein>
    <submittedName>
        <fullName evidence="1">Thiol-disulfide oxidoreductase DCC family protein</fullName>
    </submittedName>
</protein>
<organism evidence="1 2">
    <name type="scientific">Adhaeribacter swui</name>
    <dbReference type="NCBI Taxonomy" id="2086471"/>
    <lineage>
        <taxon>Bacteria</taxon>
        <taxon>Pseudomonadati</taxon>
        <taxon>Bacteroidota</taxon>
        <taxon>Cytophagia</taxon>
        <taxon>Cytophagales</taxon>
        <taxon>Hymenobacteraceae</taxon>
        <taxon>Adhaeribacter</taxon>
    </lineage>
</organism>
<proteinExistence type="predicted"/>